<evidence type="ECO:0000256" key="1">
    <source>
        <dbReference type="SAM" id="Phobius"/>
    </source>
</evidence>
<keyword evidence="1" id="KW-0812">Transmembrane</keyword>
<feature type="domain" description="PGG" evidence="2">
    <location>
        <begin position="294"/>
        <end position="343"/>
    </location>
</feature>
<dbReference type="PANTHER" id="PTHR24177">
    <property type="entry name" value="CASKIN"/>
    <property type="match status" value="1"/>
</dbReference>
<dbReference type="GO" id="GO:0016020">
    <property type="term" value="C:membrane"/>
    <property type="evidence" value="ECO:0007669"/>
    <property type="project" value="TreeGrafter"/>
</dbReference>
<evidence type="ECO:0000259" key="2">
    <source>
        <dbReference type="Pfam" id="PF13962"/>
    </source>
</evidence>
<dbReference type="Gene3D" id="1.25.40.20">
    <property type="entry name" value="Ankyrin repeat-containing domain"/>
    <property type="match status" value="1"/>
</dbReference>
<gene>
    <name evidence="3" type="ORF">Pyn_19046</name>
</gene>
<dbReference type="OrthoDB" id="1652385at2759"/>
<accession>A0A314XMD3</accession>
<keyword evidence="1" id="KW-0472">Membrane</keyword>
<dbReference type="STRING" id="2094558.A0A314XMD3"/>
<protein>
    <recommendedName>
        <fullName evidence="2">PGG domain-containing protein</fullName>
    </recommendedName>
</protein>
<comment type="caution">
    <text evidence="3">The sequence shown here is derived from an EMBL/GenBank/DDBJ whole genome shotgun (WGS) entry which is preliminary data.</text>
</comment>
<proteinExistence type="predicted"/>
<dbReference type="SUPFAM" id="SSF48403">
    <property type="entry name" value="Ankyrin repeat"/>
    <property type="match status" value="1"/>
</dbReference>
<dbReference type="PANTHER" id="PTHR24177:SF329">
    <property type="entry name" value="ANKYRIN REPEAT PROTEIN"/>
    <property type="match status" value="1"/>
</dbReference>
<keyword evidence="4" id="KW-1185">Reference proteome</keyword>
<evidence type="ECO:0000313" key="4">
    <source>
        <dbReference type="Proteomes" id="UP000250321"/>
    </source>
</evidence>
<sequence length="343" mass="38210">MTEKDLEITDGYGVSTFGCALYTGTIQMVRCLVEKNKQIVSKRLTSAKDMNMTPVLVAYKAGNWTMARYLYSVTPVESLIQEINGCCDGAELISRSFLTHEFDIAWDLIQHHPDLAITKDNSGRYPFNALASAQSCMCKAVKNKQLVQVPCLREAIFKAVERGHVEFIDLLGEANPDILRVTDGKGRNILQHAIESRQAKVYDFIYKHDNERKATVNSTDTCNNGILHAAGNLYPHLDRIKGAPLQMQSELQWFKEVESIAPANVRELTNYTDDMTAQQLFSKNHKELVKKGEKSLKATATSCTVAGTLIITMMFAASFTVPGGIRGDTGLPMFLKKPLFTVF</sequence>
<name>A0A314XMD3_PRUYE</name>
<feature type="transmembrane region" description="Helical" evidence="1">
    <location>
        <begin position="300"/>
        <end position="325"/>
    </location>
</feature>
<dbReference type="EMBL" id="PJQY01002564">
    <property type="protein sequence ID" value="PQP92523.1"/>
    <property type="molecule type" value="Genomic_DNA"/>
</dbReference>
<evidence type="ECO:0000313" key="3">
    <source>
        <dbReference type="EMBL" id="PQP92523.1"/>
    </source>
</evidence>
<dbReference type="InterPro" id="IPR036770">
    <property type="entry name" value="Ankyrin_rpt-contain_sf"/>
</dbReference>
<dbReference type="InterPro" id="IPR026961">
    <property type="entry name" value="PGG_dom"/>
</dbReference>
<dbReference type="Pfam" id="PF13962">
    <property type="entry name" value="PGG"/>
    <property type="match status" value="1"/>
</dbReference>
<dbReference type="Proteomes" id="UP000250321">
    <property type="component" value="Unassembled WGS sequence"/>
</dbReference>
<organism evidence="3 4">
    <name type="scientific">Prunus yedoensis var. nudiflora</name>
    <dbReference type="NCBI Taxonomy" id="2094558"/>
    <lineage>
        <taxon>Eukaryota</taxon>
        <taxon>Viridiplantae</taxon>
        <taxon>Streptophyta</taxon>
        <taxon>Embryophyta</taxon>
        <taxon>Tracheophyta</taxon>
        <taxon>Spermatophyta</taxon>
        <taxon>Magnoliopsida</taxon>
        <taxon>eudicotyledons</taxon>
        <taxon>Gunneridae</taxon>
        <taxon>Pentapetalae</taxon>
        <taxon>rosids</taxon>
        <taxon>fabids</taxon>
        <taxon>Rosales</taxon>
        <taxon>Rosaceae</taxon>
        <taxon>Amygdaloideae</taxon>
        <taxon>Amygdaleae</taxon>
        <taxon>Prunus</taxon>
    </lineage>
</organism>
<dbReference type="AlphaFoldDB" id="A0A314XMD3"/>
<feature type="transmembrane region" description="Helical" evidence="1">
    <location>
        <begin position="12"/>
        <end position="33"/>
    </location>
</feature>
<keyword evidence="1" id="KW-1133">Transmembrane helix</keyword>
<reference evidence="3 4" key="1">
    <citation type="submission" date="2018-02" db="EMBL/GenBank/DDBJ databases">
        <title>Draft genome of wild Prunus yedoensis var. nudiflora.</title>
        <authorList>
            <person name="Baek S."/>
            <person name="Kim J.-H."/>
            <person name="Choi K."/>
            <person name="Kim G.-B."/>
            <person name="Cho A."/>
            <person name="Jang H."/>
            <person name="Shin C.-H."/>
            <person name="Yu H.-J."/>
            <person name="Mun J.-H."/>
        </authorList>
    </citation>
    <scope>NUCLEOTIDE SEQUENCE [LARGE SCALE GENOMIC DNA]</scope>
    <source>
        <strain evidence="4">cv. Jeju island</strain>
        <tissue evidence="3">Leaf</tissue>
    </source>
</reference>